<evidence type="ECO:0000313" key="3">
    <source>
        <dbReference type="Proteomes" id="UP001054837"/>
    </source>
</evidence>
<proteinExistence type="predicted"/>
<reference evidence="2 3" key="1">
    <citation type="submission" date="2021-06" db="EMBL/GenBank/DDBJ databases">
        <title>Caerostris darwini draft genome.</title>
        <authorList>
            <person name="Kono N."/>
            <person name="Arakawa K."/>
        </authorList>
    </citation>
    <scope>NUCLEOTIDE SEQUENCE [LARGE SCALE GENOMIC DNA]</scope>
</reference>
<gene>
    <name evidence="2" type="primary">AVEN_195924_1</name>
    <name evidence="2" type="ORF">CDAR_48671</name>
</gene>
<evidence type="ECO:0000313" key="2">
    <source>
        <dbReference type="EMBL" id="GIX84244.1"/>
    </source>
</evidence>
<dbReference type="AlphaFoldDB" id="A0AAV4NIT7"/>
<keyword evidence="3" id="KW-1185">Reference proteome</keyword>
<comment type="caution">
    <text evidence="2">The sequence shown here is derived from an EMBL/GenBank/DDBJ whole genome shotgun (WGS) entry which is preliminary data.</text>
</comment>
<sequence>MLIIQNCCQYTISGLDSHRSPHPADPARPCHHPQPPLQDHPQQLPHLVAADTQRQRVRLGTLHVPGQHVAHEEPRGHIAGGR</sequence>
<protein>
    <submittedName>
        <fullName evidence="2">Uncharacterized protein</fullName>
    </submittedName>
</protein>
<organism evidence="2 3">
    <name type="scientific">Caerostris darwini</name>
    <dbReference type="NCBI Taxonomy" id="1538125"/>
    <lineage>
        <taxon>Eukaryota</taxon>
        <taxon>Metazoa</taxon>
        <taxon>Ecdysozoa</taxon>
        <taxon>Arthropoda</taxon>
        <taxon>Chelicerata</taxon>
        <taxon>Arachnida</taxon>
        <taxon>Araneae</taxon>
        <taxon>Araneomorphae</taxon>
        <taxon>Entelegynae</taxon>
        <taxon>Araneoidea</taxon>
        <taxon>Araneidae</taxon>
        <taxon>Caerostris</taxon>
    </lineage>
</organism>
<evidence type="ECO:0000256" key="1">
    <source>
        <dbReference type="SAM" id="MobiDB-lite"/>
    </source>
</evidence>
<dbReference type="Proteomes" id="UP001054837">
    <property type="component" value="Unassembled WGS sequence"/>
</dbReference>
<name>A0AAV4NIT7_9ARAC</name>
<dbReference type="EMBL" id="BPLQ01001709">
    <property type="protein sequence ID" value="GIX84244.1"/>
    <property type="molecule type" value="Genomic_DNA"/>
</dbReference>
<accession>A0AAV4NIT7</accession>
<feature type="region of interest" description="Disordered" evidence="1">
    <location>
        <begin position="14"/>
        <end position="43"/>
    </location>
</feature>